<dbReference type="RefSeq" id="WP_005429453.1">
    <property type="nucleotide sequence ID" value="NZ_KE150481.1"/>
</dbReference>
<dbReference type="STRING" id="1203554.HMPREF1476_02173"/>
<dbReference type="InterPro" id="IPR012340">
    <property type="entry name" value="NA-bd_OB-fold"/>
</dbReference>
<dbReference type="Gene3D" id="2.40.50.140">
    <property type="entry name" value="Nucleic acid-binding proteins"/>
    <property type="match status" value="1"/>
</dbReference>
<dbReference type="PROSITE" id="PS50935">
    <property type="entry name" value="SSB"/>
    <property type="match status" value="1"/>
</dbReference>
<dbReference type="AlphaFoldDB" id="S3BB37"/>
<dbReference type="EMBL" id="ATCF01000034">
    <property type="protein sequence ID" value="EPD97696.1"/>
    <property type="molecule type" value="Genomic_DNA"/>
</dbReference>
<dbReference type="CDD" id="cd04496">
    <property type="entry name" value="SSB_OBF"/>
    <property type="match status" value="1"/>
</dbReference>
<gene>
    <name evidence="5" type="ORF">HMPREF1476_02173</name>
</gene>
<proteinExistence type="inferred from homology"/>
<dbReference type="eggNOG" id="COG0629">
    <property type="taxonomic scope" value="Bacteria"/>
</dbReference>
<feature type="region of interest" description="Disordered" evidence="4">
    <location>
        <begin position="109"/>
        <end position="168"/>
    </location>
</feature>
<feature type="compositionally biased region" description="Gly residues" evidence="4">
    <location>
        <begin position="110"/>
        <end position="121"/>
    </location>
</feature>
<comment type="caution">
    <text evidence="2">Lacks conserved residue(s) required for the propagation of feature annotation.</text>
</comment>
<evidence type="ECO:0000313" key="6">
    <source>
        <dbReference type="Proteomes" id="UP000014400"/>
    </source>
</evidence>
<accession>S3BB37</accession>
<evidence type="ECO:0000256" key="1">
    <source>
        <dbReference type="ARBA" id="ARBA00023125"/>
    </source>
</evidence>
<dbReference type="Pfam" id="PF00436">
    <property type="entry name" value="SSB"/>
    <property type="match status" value="1"/>
</dbReference>
<dbReference type="GeneID" id="64062456"/>
<dbReference type="NCBIfam" id="TIGR00621">
    <property type="entry name" value="ssb"/>
    <property type="match status" value="1"/>
</dbReference>
<dbReference type="Proteomes" id="UP000014400">
    <property type="component" value="Unassembled WGS sequence"/>
</dbReference>
<dbReference type="GO" id="GO:0009295">
    <property type="term" value="C:nucleoid"/>
    <property type="evidence" value="ECO:0007669"/>
    <property type="project" value="TreeGrafter"/>
</dbReference>
<protein>
    <recommendedName>
        <fullName evidence="2 3">Single-stranded DNA-binding protein</fullName>
        <shortName evidence="2">SSB</shortName>
    </recommendedName>
</protein>
<feature type="DNA-binding region" evidence="2">
    <location>
        <begin position="53"/>
        <end position="59"/>
    </location>
</feature>
<evidence type="ECO:0000313" key="5">
    <source>
        <dbReference type="EMBL" id="EPD97696.1"/>
    </source>
</evidence>
<reference evidence="5 6" key="1">
    <citation type="submission" date="2013-04" db="EMBL/GenBank/DDBJ databases">
        <title>The Genome Sequence of Sutterella wadsworthensis HGA0223.</title>
        <authorList>
            <consortium name="The Broad Institute Genomics Platform"/>
            <person name="Earl A."/>
            <person name="Ward D."/>
            <person name="Feldgarden M."/>
            <person name="Gevers D."/>
            <person name="Schmidt T.M."/>
            <person name="Dover J."/>
            <person name="Dai D."/>
            <person name="Walker B."/>
            <person name="Young S."/>
            <person name="Zeng Q."/>
            <person name="Gargeya S."/>
            <person name="Fitzgerald M."/>
            <person name="Haas B."/>
            <person name="Abouelleil A."/>
            <person name="Allen A.W."/>
            <person name="Alvarado L."/>
            <person name="Arachchi H.M."/>
            <person name="Berlin A.M."/>
            <person name="Chapman S.B."/>
            <person name="Gainer-Dewar J."/>
            <person name="Goldberg J."/>
            <person name="Griggs A."/>
            <person name="Gujja S."/>
            <person name="Hansen M."/>
            <person name="Howarth C."/>
            <person name="Imamovic A."/>
            <person name="Ireland A."/>
            <person name="Larimer J."/>
            <person name="McCowan C."/>
            <person name="Murphy C."/>
            <person name="Pearson M."/>
            <person name="Poon T.W."/>
            <person name="Priest M."/>
            <person name="Roberts A."/>
            <person name="Saif S."/>
            <person name="Shea T."/>
            <person name="Sisk P."/>
            <person name="Sykes S."/>
            <person name="Wortman J."/>
            <person name="Nusbaum C."/>
            <person name="Birren B."/>
        </authorList>
    </citation>
    <scope>NUCLEOTIDE SEQUENCE [LARGE SCALE GENOMIC DNA]</scope>
    <source>
        <strain evidence="5 6">HGA0223</strain>
    </source>
</reference>
<organism evidence="5 6">
    <name type="scientific">Sutterella wadsworthensis HGA0223</name>
    <dbReference type="NCBI Taxonomy" id="1203554"/>
    <lineage>
        <taxon>Bacteria</taxon>
        <taxon>Pseudomonadati</taxon>
        <taxon>Pseudomonadota</taxon>
        <taxon>Betaproteobacteria</taxon>
        <taxon>Burkholderiales</taxon>
        <taxon>Sutterellaceae</taxon>
        <taxon>Sutterella</taxon>
    </lineage>
</organism>
<keyword evidence="1 2" id="KW-0238">DNA-binding</keyword>
<evidence type="ECO:0000256" key="2">
    <source>
        <dbReference type="HAMAP-Rule" id="MF_00984"/>
    </source>
</evidence>
<dbReference type="GO" id="GO:0006260">
    <property type="term" value="P:DNA replication"/>
    <property type="evidence" value="ECO:0007669"/>
    <property type="project" value="InterPro"/>
</dbReference>
<feature type="compositionally biased region" description="Low complexity" evidence="4">
    <location>
        <begin position="122"/>
        <end position="158"/>
    </location>
</feature>
<name>S3BB37_9BURK</name>
<comment type="subunit">
    <text evidence="2">Homotetramer.</text>
</comment>
<keyword evidence="6" id="KW-1185">Reference proteome</keyword>
<dbReference type="InterPro" id="IPR000424">
    <property type="entry name" value="Primosome_PriB/ssb"/>
</dbReference>
<dbReference type="PATRIC" id="fig|1203554.3.peg.2255"/>
<dbReference type="SUPFAM" id="SSF50249">
    <property type="entry name" value="Nucleic acid-binding proteins"/>
    <property type="match status" value="1"/>
</dbReference>
<dbReference type="InterPro" id="IPR011344">
    <property type="entry name" value="ssDNA-bd"/>
</dbReference>
<comment type="caution">
    <text evidence="5">The sequence shown here is derived from an EMBL/GenBank/DDBJ whole genome shotgun (WGS) entry which is preliminary data.</text>
</comment>
<dbReference type="GO" id="GO:0003697">
    <property type="term" value="F:single-stranded DNA binding"/>
    <property type="evidence" value="ECO:0007669"/>
    <property type="project" value="UniProtKB-UniRule"/>
</dbReference>
<dbReference type="PANTHER" id="PTHR10302:SF27">
    <property type="entry name" value="SINGLE-STRANDED DNA-BINDING PROTEIN"/>
    <property type="match status" value="1"/>
</dbReference>
<evidence type="ECO:0000256" key="4">
    <source>
        <dbReference type="SAM" id="MobiDB-lite"/>
    </source>
</evidence>
<dbReference type="HOGENOM" id="CLU_078758_0_2_4"/>
<dbReference type="HAMAP" id="MF_00984">
    <property type="entry name" value="SSB"/>
    <property type="match status" value="1"/>
</dbReference>
<evidence type="ECO:0000256" key="3">
    <source>
        <dbReference type="RuleBase" id="RU000524"/>
    </source>
</evidence>
<dbReference type="PANTHER" id="PTHR10302">
    <property type="entry name" value="SINGLE-STRANDED DNA-BINDING PROTEIN"/>
    <property type="match status" value="1"/>
</dbReference>
<sequence>MASVNKVILLGNLGADPDVRYTPDGGTAICTLSLATSRRYKNRDGQFTEETEWHRVVLFGRTAEIARDYLKKGRSVYVEGRLRTRKWTDQNGNDRWTTEVVCENMQLLGGRDGSGQGGPSGGYVPAGDGFESAPRPAAPRSPAAAPQPQASPAAASAPIDSLDEDVPF</sequence>